<dbReference type="OrthoDB" id="3941134at2759"/>
<evidence type="ECO:0000256" key="1">
    <source>
        <dbReference type="SAM" id="MobiDB-lite"/>
    </source>
</evidence>
<name>A0A0C4EAY4_MAGP6</name>
<feature type="region of interest" description="Disordered" evidence="1">
    <location>
        <begin position="594"/>
        <end position="625"/>
    </location>
</feature>
<sequence length="798" mass="83032">MEDPWGSPWTAADEGTSPTAKHTAPLGLEPPPRAFLTSNAPSIGVPGLSYHSPWGHNDDNDFGAAWNSPGGGNDTATAAGSLSTWSSSWHGGDAITTPVSAAAGKERSRENSLAAKSRNGSPGKATSPGIPSPVRALSRSSSNAGLRLPSVSLDPWASEPSVGSNLERPSSPPRAPHPPAVPSPTRVPGSTANFDLGFPQWDQVDVEAIKSGPDTSEAKAETKETRGSAEAPKDSQAKEPRDRTRRSRASSACSNDGDDDDTNSRLDDTRRRQDSPITSIDEDSRARPLPKSHRSTRSVVVQRKVSSNKVKDMVVLFDGIAQRAASEPPELERGARASSAGPAVDEARPFTPPGRRPRKERRDTLSGRKPPPDTQEEDEGLAAGEDDAEEDGGRRGGRKHSVSGTPTPKMRLRASVSRGRSGSPVTSTPRPPPPRKTNFGELQTKFGPVRFVPDLAKVDLIFAKAKLGPAADVADGYVPDTILRDCFTDVSERRAAAAKRQSAPPGSPMMGLPHVVTSAGAPAPPLGMLPATASAAAPSFGWSSSPIAAPPPAPRSAVGPARPMSMFASSPLSIGPTPALPGSAGIGAKQDQVQGANLGGADDGDDDDWGEMIASPPATGNPTDPTFGTFQGWPDTADANDARKNALDPLPVMGTGAAAPESSVPTLTQPLPSPAPISTVPVAPPSGGKPAPSASLEADPWDFSFFGPADTETERQKPQGIQPPSDAISLMKDLQHEAPVPGVATPAAATQTQGQHVVSFATPVSEKTMTAPSDKTDDEDVLVRQIVQGLPDLSYMLR</sequence>
<reference evidence="3" key="5">
    <citation type="submission" date="2015-06" db="UniProtKB">
        <authorList>
            <consortium name="EnsemblFungi"/>
        </authorList>
    </citation>
    <scope>IDENTIFICATION</scope>
    <source>
        <strain evidence="3">ATCC 64411</strain>
    </source>
</reference>
<dbReference type="eggNOG" id="ENOG502SBSC">
    <property type="taxonomic scope" value="Eukaryota"/>
</dbReference>
<dbReference type="EMBL" id="ADBL01002514">
    <property type="status" value="NOT_ANNOTATED_CDS"/>
    <property type="molecule type" value="Genomic_DNA"/>
</dbReference>
<proteinExistence type="predicted"/>
<dbReference type="VEuPathDB" id="FungiDB:MAPG_09821"/>
<reference evidence="3" key="4">
    <citation type="journal article" date="2015" name="G3 (Bethesda)">
        <title>Genome sequences of three phytopathogenic species of the Magnaporthaceae family of fungi.</title>
        <authorList>
            <person name="Okagaki L.H."/>
            <person name="Nunes C.C."/>
            <person name="Sailsbery J."/>
            <person name="Clay B."/>
            <person name="Brown D."/>
            <person name="John T."/>
            <person name="Oh Y."/>
            <person name="Young N."/>
            <person name="Fitzgerald M."/>
            <person name="Haas B.J."/>
            <person name="Zeng Q."/>
            <person name="Young S."/>
            <person name="Adiconis X."/>
            <person name="Fan L."/>
            <person name="Levin J.Z."/>
            <person name="Mitchell T.K."/>
            <person name="Okubara P.A."/>
            <person name="Farman M.L."/>
            <person name="Kohn L.M."/>
            <person name="Birren B."/>
            <person name="Ma L.-J."/>
            <person name="Dean R.A."/>
        </authorList>
    </citation>
    <scope>NUCLEOTIDE SEQUENCE</scope>
    <source>
        <strain evidence="3">ATCC 64411 / 73-15</strain>
    </source>
</reference>
<evidence type="ECO:0000313" key="3">
    <source>
        <dbReference type="EnsemblFungi" id="MAPG_09821T0"/>
    </source>
</evidence>
<dbReference type="AlphaFoldDB" id="A0A0C4EAY4"/>
<dbReference type="STRING" id="644358.A0A0C4EAY4"/>
<dbReference type="Proteomes" id="UP000011715">
    <property type="component" value="Unassembled WGS sequence"/>
</dbReference>
<reference evidence="2" key="3">
    <citation type="submission" date="2011-03" db="EMBL/GenBank/DDBJ databases">
        <title>Annotation of Magnaporthe poae ATCC 64411.</title>
        <authorList>
            <person name="Ma L.-J."/>
            <person name="Dead R."/>
            <person name="Young S.K."/>
            <person name="Zeng Q."/>
            <person name="Gargeya S."/>
            <person name="Fitzgerald M."/>
            <person name="Haas B."/>
            <person name="Abouelleil A."/>
            <person name="Alvarado L."/>
            <person name="Arachchi H.M."/>
            <person name="Berlin A."/>
            <person name="Brown A."/>
            <person name="Chapman S.B."/>
            <person name="Chen Z."/>
            <person name="Dunbar C."/>
            <person name="Freedman E."/>
            <person name="Gearin G."/>
            <person name="Gellesch M."/>
            <person name="Goldberg J."/>
            <person name="Griggs A."/>
            <person name="Gujja S."/>
            <person name="Heiman D."/>
            <person name="Howarth C."/>
            <person name="Larson L."/>
            <person name="Lui A."/>
            <person name="MacDonald P.J.P."/>
            <person name="Mehta T."/>
            <person name="Montmayeur A."/>
            <person name="Murphy C."/>
            <person name="Neiman D."/>
            <person name="Pearson M."/>
            <person name="Priest M."/>
            <person name="Roberts A."/>
            <person name="Saif S."/>
            <person name="Shea T."/>
            <person name="Shenoy N."/>
            <person name="Sisk P."/>
            <person name="Stolte C."/>
            <person name="Sykes S."/>
            <person name="Yandava C."/>
            <person name="Wortman J."/>
            <person name="Nusbaum C."/>
            <person name="Birren B."/>
        </authorList>
    </citation>
    <scope>NUCLEOTIDE SEQUENCE</scope>
    <source>
        <strain evidence="2">ATCC 64411</strain>
    </source>
</reference>
<dbReference type="EMBL" id="ADBL01002515">
    <property type="status" value="NOT_ANNOTATED_CDS"/>
    <property type="molecule type" value="Genomic_DNA"/>
</dbReference>
<reference evidence="4" key="2">
    <citation type="submission" date="2010-05" db="EMBL/GenBank/DDBJ databases">
        <title>The genome sequence of Magnaporthe poae strain ATCC 64411.</title>
        <authorList>
            <person name="Ma L.-J."/>
            <person name="Dead R."/>
            <person name="Young S."/>
            <person name="Zeng Q."/>
            <person name="Koehrsen M."/>
            <person name="Alvarado L."/>
            <person name="Berlin A."/>
            <person name="Chapman S.B."/>
            <person name="Chen Z."/>
            <person name="Freedman E."/>
            <person name="Gellesch M."/>
            <person name="Goldberg J."/>
            <person name="Griggs A."/>
            <person name="Gujja S."/>
            <person name="Heilman E.R."/>
            <person name="Heiman D."/>
            <person name="Hepburn T."/>
            <person name="Howarth C."/>
            <person name="Jen D."/>
            <person name="Larson L."/>
            <person name="Mehta T."/>
            <person name="Neiman D."/>
            <person name="Pearson M."/>
            <person name="Roberts A."/>
            <person name="Saif S."/>
            <person name="Shea T."/>
            <person name="Shenoy N."/>
            <person name="Sisk P."/>
            <person name="Stolte C."/>
            <person name="Sykes S."/>
            <person name="Walk T."/>
            <person name="White J."/>
            <person name="Yandava C."/>
            <person name="Haas B."/>
            <person name="Nusbaum C."/>
            <person name="Birren B."/>
        </authorList>
    </citation>
    <scope>NUCLEOTIDE SEQUENCE [LARGE SCALE GENOMIC DNA]</scope>
    <source>
        <strain evidence="4">ATCC 64411 / 73-15</strain>
    </source>
</reference>
<feature type="compositionally biased region" description="Basic and acidic residues" evidence="1">
    <location>
        <begin position="216"/>
        <end position="242"/>
    </location>
</feature>
<dbReference type="EnsemblFungi" id="MAPG_09821T0">
    <property type="protein sequence ID" value="MAPG_09821T0"/>
    <property type="gene ID" value="MAPG_09821"/>
</dbReference>
<reference evidence="2" key="1">
    <citation type="submission" date="2010-05" db="EMBL/GenBank/DDBJ databases">
        <title>The Genome Sequence of Magnaporthe poae strain ATCC 64411.</title>
        <authorList>
            <consortium name="The Broad Institute Genome Sequencing Platform"/>
            <consortium name="Broad Institute Genome Sequencing Center for Infectious Disease"/>
            <person name="Ma L.-J."/>
            <person name="Dead R."/>
            <person name="Young S."/>
            <person name="Zeng Q."/>
            <person name="Koehrsen M."/>
            <person name="Alvarado L."/>
            <person name="Berlin A."/>
            <person name="Chapman S.B."/>
            <person name="Chen Z."/>
            <person name="Freedman E."/>
            <person name="Gellesch M."/>
            <person name="Goldberg J."/>
            <person name="Griggs A."/>
            <person name="Gujja S."/>
            <person name="Heilman E.R."/>
            <person name="Heiman D."/>
            <person name="Hepburn T."/>
            <person name="Howarth C."/>
            <person name="Jen D."/>
            <person name="Larson L."/>
            <person name="Mehta T."/>
            <person name="Neiman D."/>
            <person name="Pearson M."/>
            <person name="Roberts A."/>
            <person name="Saif S."/>
            <person name="Shea T."/>
            <person name="Shenoy N."/>
            <person name="Sisk P."/>
            <person name="Stolte C."/>
            <person name="Sykes S."/>
            <person name="Walk T."/>
            <person name="White J."/>
            <person name="Yandava C."/>
            <person name="Haas B."/>
            <person name="Nusbaum C."/>
            <person name="Birren B."/>
        </authorList>
    </citation>
    <scope>NUCLEOTIDE SEQUENCE</scope>
    <source>
        <strain evidence="2">ATCC 64411</strain>
    </source>
</reference>
<evidence type="ECO:0000313" key="2">
    <source>
        <dbReference type="EMBL" id="KLU91300.1"/>
    </source>
</evidence>
<evidence type="ECO:0000313" key="4">
    <source>
        <dbReference type="Proteomes" id="UP000011715"/>
    </source>
</evidence>
<feature type="compositionally biased region" description="Low complexity" evidence="1">
    <location>
        <begin position="685"/>
        <end position="695"/>
    </location>
</feature>
<feature type="region of interest" description="Disordered" evidence="1">
    <location>
        <begin position="707"/>
        <end position="726"/>
    </location>
</feature>
<feature type="compositionally biased region" description="Acidic residues" evidence="1">
    <location>
        <begin position="374"/>
        <end position="390"/>
    </location>
</feature>
<feature type="compositionally biased region" description="Basic and acidic residues" evidence="1">
    <location>
        <begin position="262"/>
        <end position="274"/>
    </location>
</feature>
<accession>A0A0C4EAY4</accession>
<feature type="compositionally biased region" description="Pro residues" evidence="1">
    <location>
        <begin position="170"/>
        <end position="182"/>
    </location>
</feature>
<gene>
    <name evidence="2" type="ORF">MAPG_09821</name>
</gene>
<dbReference type="OMA" id="GARASFY"/>
<dbReference type="EMBL" id="GL876977">
    <property type="protein sequence ID" value="KLU91300.1"/>
    <property type="molecule type" value="Genomic_DNA"/>
</dbReference>
<feature type="compositionally biased region" description="Polar residues" evidence="1">
    <location>
        <begin position="74"/>
        <end position="89"/>
    </location>
</feature>
<protein>
    <submittedName>
        <fullName evidence="2 3">Uncharacterized protein</fullName>
    </submittedName>
</protein>
<organism evidence="3 4">
    <name type="scientific">Magnaporthiopsis poae (strain ATCC 64411 / 73-15)</name>
    <name type="common">Kentucky bluegrass fungus</name>
    <name type="synonym">Magnaporthe poae</name>
    <dbReference type="NCBI Taxonomy" id="644358"/>
    <lineage>
        <taxon>Eukaryota</taxon>
        <taxon>Fungi</taxon>
        <taxon>Dikarya</taxon>
        <taxon>Ascomycota</taxon>
        <taxon>Pezizomycotina</taxon>
        <taxon>Sordariomycetes</taxon>
        <taxon>Sordariomycetidae</taxon>
        <taxon>Magnaporthales</taxon>
        <taxon>Magnaporthaceae</taxon>
        <taxon>Magnaporthiopsis</taxon>
    </lineage>
</organism>
<feature type="region of interest" description="Disordered" evidence="1">
    <location>
        <begin position="652"/>
        <end position="698"/>
    </location>
</feature>
<feature type="region of interest" description="Disordered" evidence="1">
    <location>
        <begin position="1"/>
        <end position="444"/>
    </location>
</feature>
<keyword evidence="4" id="KW-1185">Reference proteome</keyword>